<dbReference type="PROSITE" id="PS50868">
    <property type="entry name" value="POST_SET"/>
    <property type="match status" value="1"/>
</dbReference>
<comment type="caution">
    <text evidence="4">The sequence shown here is derived from an EMBL/GenBank/DDBJ whole genome shotgun (WGS) entry which is preliminary data.</text>
</comment>
<keyword evidence="1" id="KW-0808">Transferase</keyword>
<dbReference type="RefSeq" id="WP_364462791.1">
    <property type="nucleotide sequence ID" value="NZ_JBFARM010000019.1"/>
</dbReference>
<keyword evidence="5" id="KW-1185">Reference proteome</keyword>
<feature type="domain" description="Post-SET" evidence="3">
    <location>
        <begin position="127"/>
        <end position="143"/>
    </location>
</feature>
<evidence type="ECO:0000313" key="5">
    <source>
        <dbReference type="Proteomes" id="UP001552427"/>
    </source>
</evidence>
<reference evidence="4 5" key="1">
    <citation type="submission" date="2024-06" db="EMBL/GenBank/DDBJ databases">
        <title>The Natural Products Discovery Center: Release of the First 8490 Sequenced Strains for Exploring Actinobacteria Biosynthetic Diversity.</title>
        <authorList>
            <person name="Kalkreuter E."/>
            <person name="Kautsar S.A."/>
            <person name="Yang D."/>
            <person name="Bader C.D."/>
            <person name="Teijaro C.N."/>
            <person name="Fluegel L."/>
            <person name="Davis C.M."/>
            <person name="Simpson J.R."/>
            <person name="Lauterbach L."/>
            <person name="Steele A.D."/>
            <person name="Gui C."/>
            <person name="Meng S."/>
            <person name="Li G."/>
            <person name="Viehrig K."/>
            <person name="Ye F."/>
            <person name="Su P."/>
            <person name="Kiefer A.F."/>
            <person name="Nichols A."/>
            <person name="Cepeda A.J."/>
            <person name="Yan W."/>
            <person name="Fan B."/>
            <person name="Jiang Y."/>
            <person name="Adhikari A."/>
            <person name="Zheng C.-J."/>
            <person name="Schuster L."/>
            <person name="Cowan T.M."/>
            <person name="Smanski M.J."/>
            <person name="Chevrette M.G."/>
            <person name="De Carvalho L.P.S."/>
            <person name="Shen B."/>
        </authorList>
    </citation>
    <scope>NUCLEOTIDE SEQUENCE [LARGE SCALE GENOMIC DNA]</scope>
    <source>
        <strain evidence="4 5">NPDC049574</strain>
    </source>
</reference>
<sequence>MPETPAPHCLLHPAVAVRPSPIAGEGLFAVAPLSAGTVVSRLGGRLVTWDALRELLADPAVPYVDTVAVGDDLHLVLPPGSPNGKGNHGCDPNLWWSGPYALVARRDVRRGEELTLDYATCTKAPGFVLECRCGAPLCRGRVTGEDWRRADLRERYGDHWSFPLPVG</sequence>
<dbReference type="SMART" id="SM00317">
    <property type="entry name" value="SET"/>
    <property type="match status" value="1"/>
</dbReference>
<dbReference type="InterPro" id="IPR046341">
    <property type="entry name" value="SET_dom_sf"/>
</dbReference>
<dbReference type="SUPFAM" id="SSF82199">
    <property type="entry name" value="SET domain"/>
    <property type="match status" value="1"/>
</dbReference>
<accession>A0ABV3HJ02</accession>
<gene>
    <name evidence="4" type="ORF">AB0K40_44060</name>
</gene>
<evidence type="ECO:0000256" key="1">
    <source>
        <dbReference type="ARBA" id="ARBA00022679"/>
    </source>
</evidence>
<protein>
    <submittedName>
        <fullName evidence="4">SET domain-containing protein-lysine N-methyltransferase</fullName>
    </submittedName>
</protein>
<dbReference type="Proteomes" id="UP001552427">
    <property type="component" value="Unassembled WGS sequence"/>
</dbReference>
<organism evidence="4 5">
    <name type="scientific">Nonomuraea bangladeshensis</name>
    <dbReference type="NCBI Taxonomy" id="404385"/>
    <lineage>
        <taxon>Bacteria</taxon>
        <taxon>Bacillati</taxon>
        <taxon>Actinomycetota</taxon>
        <taxon>Actinomycetes</taxon>
        <taxon>Streptosporangiales</taxon>
        <taxon>Streptosporangiaceae</taxon>
        <taxon>Nonomuraea</taxon>
    </lineage>
</organism>
<dbReference type="InterPro" id="IPR003616">
    <property type="entry name" value="Post-SET_dom"/>
</dbReference>
<dbReference type="EMBL" id="JBFARM010000019">
    <property type="protein sequence ID" value="MEV4292526.1"/>
    <property type="molecule type" value="Genomic_DNA"/>
</dbReference>
<name>A0ABV3HJ02_9ACTN</name>
<dbReference type="InterPro" id="IPR001214">
    <property type="entry name" value="SET_dom"/>
</dbReference>
<evidence type="ECO:0000313" key="4">
    <source>
        <dbReference type="EMBL" id="MEV4292526.1"/>
    </source>
</evidence>
<dbReference type="Gene3D" id="2.170.270.10">
    <property type="entry name" value="SET domain"/>
    <property type="match status" value="1"/>
</dbReference>
<proteinExistence type="predicted"/>
<keyword evidence="2" id="KW-0949">S-adenosyl-L-methionine</keyword>
<evidence type="ECO:0000256" key="2">
    <source>
        <dbReference type="ARBA" id="ARBA00022691"/>
    </source>
</evidence>
<dbReference type="Pfam" id="PF00856">
    <property type="entry name" value="SET"/>
    <property type="match status" value="1"/>
</dbReference>
<evidence type="ECO:0000259" key="3">
    <source>
        <dbReference type="PROSITE" id="PS50868"/>
    </source>
</evidence>